<dbReference type="InterPro" id="IPR036259">
    <property type="entry name" value="MFS_trans_sf"/>
</dbReference>
<dbReference type="InterPro" id="IPR024671">
    <property type="entry name" value="Atg22-like"/>
</dbReference>
<keyword evidence="3 8" id="KW-0813">Transport</keyword>
<feature type="transmembrane region" description="Helical" evidence="8">
    <location>
        <begin position="384"/>
        <end position="403"/>
    </location>
</feature>
<dbReference type="AlphaFoldDB" id="A0A1G4IV33"/>
<comment type="similarity">
    <text evidence="2 8">Belongs to the ATG22 family.</text>
</comment>
<accession>A0A1G4IV33</accession>
<reference evidence="10" key="1">
    <citation type="submission" date="2016-03" db="EMBL/GenBank/DDBJ databases">
        <authorList>
            <person name="Devillers H."/>
        </authorList>
    </citation>
    <scope>NUCLEOTIDE SEQUENCE [LARGE SCALE GENOMIC DNA]</scope>
</reference>
<dbReference type="Pfam" id="PF11700">
    <property type="entry name" value="ATG22"/>
    <property type="match status" value="1"/>
</dbReference>
<feature type="transmembrane region" description="Helical" evidence="8">
    <location>
        <begin position="186"/>
        <end position="208"/>
    </location>
</feature>
<dbReference type="EMBL" id="LT598456">
    <property type="protein sequence ID" value="SCU80828.1"/>
    <property type="molecule type" value="Genomic_DNA"/>
</dbReference>
<dbReference type="SUPFAM" id="SSF103473">
    <property type="entry name" value="MFS general substrate transporter"/>
    <property type="match status" value="1"/>
</dbReference>
<gene>
    <name evidence="9" type="ORF">LADA_0B09758G</name>
</gene>
<evidence type="ECO:0000256" key="6">
    <source>
        <dbReference type="ARBA" id="ARBA00023006"/>
    </source>
</evidence>
<keyword evidence="7 8" id="KW-0472">Membrane</keyword>
<evidence type="ECO:0000256" key="2">
    <source>
        <dbReference type="ARBA" id="ARBA00006978"/>
    </source>
</evidence>
<evidence type="ECO:0000256" key="1">
    <source>
        <dbReference type="ARBA" id="ARBA00004128"/>
    </source>
</evidence>
<keyword evidence="8" id="KW-0029">Amino-acid transport</keyword>
<evidence type="ECO:0000256" key="3">
    <source>
        <dbReference type="ARBA" id="ARBA00022448"/>
    </source>
</evidence>
<dbReference type="GO" id="GO:0006914">
    <property type="term" value="P:autophagy"/>
    <property type="evidence" value="ECO:0007669"/>
    <property type="project" value="UniProtKB-KW"/>
</dbReference>
<comment type="subcellular location">
    <subcellularLocation>
        <location evidence="1 8">Vacuole membrane</location>
        <topology evidence="1 8">Multi-pass membrane protein</topology>
    </subcellularLocation>
</comment>
<evidence type="ECO:0000313" key="9">
    <source>
        <dbReference type="EMBL" id="SCU80828.1"/>
    </source>
</evidence>
<comment type="function">
    <text evidence="8">Vacuolar effluxer which mediate the efflux of amino acids resulting from autophagic degradation. The release of autophagic amino acids allows the maintenance of protein synthesis and viability during nitrogen starvation.</text>
</comment>
<keyword evidence="8" id="KW-0926">Vacuole</keyword>
<keyword evidence="4 8" id="KW-0812">Transmembrane</keyword>
<dbReference type="Proteomes" id="UP000190274">
    <property type="component" value="Chromosome B"/>
</dbReference>
<evidence type="ECO:0000256" key="7">
    <source>
        <dbReference type="ARBA" id="ARBA00023136"/>
    </source>
</evidence>
<feature type="transmembrane region" description="Helical" evidence="8">
    <location>
        <begin position="246"/>
        <end position="269"/>
    </location>
</feature>
<feature type="transmembrane region" description="Helical" evidence="8">
    <location>
        <begin position="161"/>
        <end position="180"/>
    </location>
</feature>
<keyword evidence="10" id="KW-1185">Reference proteome</keyword>
<dbReference type="STRING" id="1266660.A0A1G4IV33"/>
<feature type="transmembrane region" description="Helical" evidence="8">
    <location>
        <begin position="344"/>
        <end position="364"/>
    </location>
</feature>
<feature type="transmembrane region" description="Helical" evidence="8">
    <location>
        <begin position="523"/>
        <end position="540"/>
    </location>
</feature>
<feature type="transmembrane region" description="Helical" evidence="8">
    <location>
        <begin position="424"/>
        <end position="450"/>
    </location>
</feature>
<feature type="transmembrane region" description="Helical" evidence="8">
    <location>
        <begin position="281"/>
        <end position="303"/>
    </location>
</feature>
<dbReference type="PANTHER" id="PTHR23519">
    <property type="entry name" value="AUTOPHAGY-RELATED PROTEIN 22"/>
    <property type="match status" value="1"/>
</dbReference>
<name>A0A1G4IV33_9SACH</name>
<evidence type="ECO:0000256" key="8">
    <source>
        <dbReference type="RuleBase" id="RU363073"/>
    </source>
</evidence>
<sequence>MNLARRYATEHDHSIGPQGSHRVVDKNVVTDSAVHVDISRAGGSGITITAEREAPTEESSKWTRREVFCAWLLVCFSTGPTSSMTKVYIPAVIQSLAHAVGHQKNSTLKCLPTGDNCYVSFGAATVQYTYVLYLKAIYTALEGLVATLIMTVADYSNYRKWLLLASIVVFGVLACPFAALDSETTVSLITASVIYCLMLVIETIYQIIEGSYVPIFMFAATQKVTSTYYANGKGSIALERGSKVSALALIMGNLGGIVALIVGAIISYSVGRPNSTNVRNYLIAISSAGVMTVVVGGISVCFVPSLRGRQLVLDETEPLFAQLLKLPFCKLVEIFRDFWEYKEAMKFVVAWVLWNISFSNFLSVNGLMFRSTLGITTSNAEYTVWQLMANILALLGSLVWMLLYNFVGQKTSNSDNIKLVKKSLFSLLFFGWLANFWGALGASSQIFIGYKHRWEFWLGLILFMGTSSAIRAINRVLYSTMLPKEKENQFFGLEIMLGLLTGWSEPLLVAVISDRTGNSRMPYIPNTFLFTVAVGAYYWCDMETGMRRVGKL</sequence>
<dbReference type="OrthoDB" id="42657at2759"/>
<keyword evidence="5 8" id="KW-1133">Transmembrane helix</keyword>
<proteinExistence type="inferred from homology"/>
<protein>
    <recommendedName>
        <fullName evidence="8">Autophagy-related protein</fullName>
    </recommendedName>
</protein>
<feature type="transmembrane region" description="Helical" evidence="8">
    <location>
        <begin position="130"/>
        <end position="149"/>
    </location>
</feature>
<organism evidence="9 10">
    <name type="scientific">Lachancea dasiensis</name>
    <dbReference type="NCBI Taxonomy" id="1072105"/>
    <lineage>
        <taxon>Eukaryota</taxon>
        <taxon>Fungi</taxon>
        <taxon>Dikarya</taxon>
        <taxon>Ascomycota</taxon>
        <taxon>Saccharomycotina</taxon>
        <taxon>Saccharomycetes</taxon>
        <taxon>Saccharomycetales</taxon>
        <taxon>Saccharomycetaceae</taxon>
        <taxon>Lachancea</taxon>
    </lineage>
</organism>
<feature type="transmembrane region" description="Helical" evidence="8">
    <location>
        <begin position="456"/>
        <end position="478"/>
    </location>
</feature>
<evidence type="ECO:0000256" key="4">
    <source>
        <dbReference type="ARBA" id="ARBA00022692"/>
    </source>
</evidence>
<dbReference type="PANTHER" id="PTHR23519:SF2">
    <property type="entry name" value="AUTOPHAGY-RELATED PROTEIN 22"/>
    <property type="match status" value="1"/>
</dbReference>
<evidence type="ECO:0000313" key="10">
    <source>
        <dbReference type="Proteomes" id="UP000190274"/>
    </source>
</evidence>
<dbReference type="GO" id="GO:0005774">
    <property type="term" value="C:vacuolar membrane"/>
    <property type="evidence" value="ECO:0007669"/>
    <property type="project" value="UniProtKB-SubCell"/>
</dbReference>
<feature type="transmembrane region" description="Helical" evidence="8">
    <location>
        <begin position="490"/>
        <end position="511"/>
    </location>
</feature>
<evidence type="ECO:0000256" key="5">
    <source>
        <dbReference type="ARBA" id="ARBA00022989"/>
    </source>
</evidence>
<keyword evidence="6 8" id="KW-0072">Autophagy</keyword>
<dbReference type="InterPro" id="IPR050495">
    <property type="entry name" value="ATG22/LtaA_families"/>
</dbReference>
<dbReference type="GO" id="GO:0032974">
    <property type="term" value="P:amino acid transmembrane export from vacuole"/>
    <property type="evidence" value="ECO:0007669"/>
    <property type="project" value="TreeGrafter"/>
</dbReference>